<evidence type="ECO:0000256" key="1">
    <source>
        <dbReference type="PROSITE-ProRule" id="PRU01341"/>
    </source>
</evidence>
<proteinExistence type="predicted"/>
<dbReference type="InterPro" id="IPR018999">
    <property type="entry name" value="UPF1_CH/ZBD"/>
</dbReference>
<dbReference type="AlphaFoldDB" id="A0A2P4QBW9"/>
<accession>A0A2P4QBW9</accession>
<keyword evidence="3" id="KW-0378">Hydrolase</keyword>
<keyword evidence="1" id="KW-0862">Zinc</keyword>
<dbReference type="GO" id="GO:0005524">
    <property type="term" value="F:ATP binding"/>
    <property type="evidence" value="ECO:0007669"/>
    <property type="project" value="InterPro"/>
</dbReference>
<organism evidence="3 4">
    <name type="scientific">Rhizophagus irregularis (strain DAOM 181602 / DAOM 197198 / MUCL 43194)</name>
    <name type="common">Arbuscular mycorrhizal fungus</name>
    <name type="synonym">Glomus intraradices</name>
    <dbReference type="NCBI Taxonomy" id="747089"/>
    <lineage>
        <taxon>Eukaryota</taxon>
        <taxon>Fungi</taxon>
        <taxon>Fungi incertae sedis</taxon>
        <taxon>Mucoromycota</taxon>
        <taxon>Glomeromycotina</taxon>
        <taxon>Glomeromycetes</taxon>
        <taxon>Glomerales</taxon>
        <taxon>Glomeraceae</taxon>
        <taxon>Rhizophagus</taxon>
    </lineage>
</organism>
<keyword evidence="1" id="KW-0479">Metal-binding</keyword>
<feature type="domain" description="Upf1" evidence="2">
    <location>
        <begin position="75"/>
        <end position="170"/>
    </location>
</feature>
<reference evidence="3 4" key="1">
    <citation type="journal article" date="2013" name="Proc. Natl. Acad. Sci. U.S.A.">
        <title>Genome of an arbuscular mycorrhizal fungus provides insight into the oldest plant symbiosis.</title>
        <authorList>
            <person name="Tisserant E."/>
            <person name="Malbreil M."/>
            <person name="Kuo A."/>
            <person name="Kohler A."/>
            <person name="Symeonidi A."/>
            <person name="Balestrini R."/>
            <person name="Charron P."/>
            <person name="Duensing N."/>
            <person name="Frei Dit Frey N."/>
            <person name="Gianinazzi-Pearson V."/>
            <person name="Gilbert L.B."/>
            <person name="Handa Y."/>
            <person name="Herr J.R."/>
            <person name="Hijri M."/>
            <person name="Koul R."/>
            <person name="Kawaguchi M."/>
            <person name="Krajinski F."/>
            <person name="Lammers P.J."/>
            <person name="Masclaux F.G."/>
            <person name="Murat C."/>
            <person name="Morin E."/>
            <person name="Ndikumana S."/>
            <person name="Pagni M."/>
            <person name="Petitpierre D."/>
            <person name="Requena N."/>
            <person name="Rosikiewicz P."/>
            <person name="Riley R."/>
            <person name="Saito K."/>
            <person name="San Clemente H."/>
            <person name="Shapiro H."/>
            <person name="van Tuinen D."/>
            <person name="Becard G."/>
            <person name="Bonfante P."/>
            <person name="Paszkowski U."/>
            <person name="Shachar-Hill Y.Y."/>
            <person name="Tuskan G.A."/>
            <person name="Young P.W."/>
            <person name="Sanders I.R."/>
            <person name="Henrissat B."/>
            <person name="Rensing S.A."/>
            <person name="Grigoriev I.V."/>
            <person name="Corradi N."/>
            <person name="Roux C."/>
            <person name="Martin F."/>
        </authorList>
    </citation>
    <scope>NUCLEOTIDE SEQUENCE [LARGE SCALE GENOMIC DNA]</scope>
    <source>
        <strain evidence="3 4">DAOM 197198</strain>
    </source>
</reference>
<dbReference type="PROSITE" id="PS51997">
    <property type="entry name" value="UPF1_CH_RICH"/>
    <property type="match status" value="1"/>
</dbReference>
<dbReference type="GO" id="GO:0008270">
    <property type="term" value="F:zinc ion binding"/>
    <property type="evidence" value="ECO:0007669"/>
    <property type="project" value="UniProtKB-UniRule"/>
</dbReference>
<keyword evidence="1" id="KW-0863">Zinc-finger</keyword>
<protein>
    <submittedName>
        <fullName evidence="3">RNA helicase-domain-containing protein</fullName>
    </submittedName>
</protein>
<sequence>MERFTTQNTQDDENFSFLEYSGGDTQASQYDYNDFSLESQQTNTLLDGSQSHFVEPDLSGVGVDELDAFQDLAIVERELEHACRYCGIHAVNSVARCVTCNKWFCNSRGNTSGSHIINHLVRAKHREVALHPDSPLGETTLECYSCGCKNVFLLGFIPAKSDTVVVLLCR</sequence>
<reference evidence="3 4" key="2">
    <citation type="journal article" date="2018" name="New Phytol.">
        <title>High intraspecific genome diversity in the model arbuscular mycorrhizal symbiont Rhizophagus irregularis.</title>
        <authorList>
            <person name="Chen E.C.H."/>
            <person name="Morin E."/>
            <person name="Beaudet D."/>
            <person name="Noel J."/>
            <person name="Yildirir G."/>
            <person name="Ndikumana S."/>
            <person name="Charron P."/>
            <person name="St-Onge C."/>
            <person name="Giorgi J."/>
            <person name="Kruger M."/>
            <person name="Marton T."/>
            <person name="Ropars J."/>
            <person name="Grigoriev I.V."/>
            <person name="Hainaut M."/>
            <person name="Henrissat B."/>
            <person name="Roux C."/>
            <person name="Martin F."/>
            <person name="Corradi N."/>
        </authorList>
    </citation>
    <scope>NUCLEOTIDE SEQUENCE [LARGE SCALE GENOMIC DNA]</scope>
    <source>
        <strain evidence="3 4">DAOM 197198</strain>
    </source>
</reference>
<dbReference type="GO" id="GO:0003724">
    <property type="term" value="F:RNA helicase activity"/>
    <property type="evidence" value="ECO:0007669"/>
    <property type="project" value="InterPro"/>
</dbReference>
<evidence type="ECO:0000313" key="4">
    <source>
        <dbReference type="Proteomes" id="UP000018888"/>
    </source>
</evidence>
<dbReference type="GO" id="GO:0005737">
    <property type="term" value="C:cytoplasm"/>
    <property type="evidence" value="ECO:0007669"/>
    <property type="project" value="InterPro"/>
</dbReference>
<comment type="caution">
    <text evidence="3">The sequence shown here is derived from an EMBL/GenBank/DDBJ whole genome shotgun (WGS) entry which is preliminary data.</text>
</comment>
<dbReference type="EMBL" id="AUPC02000064">
    <property type="protein sequence ID" value="POG75121.1"/>
    <property type="molecule type" value="Genomic_DNA"/>
</dbReference>
<keyword evidence="3" id="KW-0347">Helicase</keyword>
<keyword evidence="4" id="KW-1185">Reference proteome</keyword>
<gene>
    <name evidence="3" type="ORF">GLOIN_2v996978</name>
</gene>
<dbReference type="GO" id="GO:0003723">
    <property type="term" value="F:RNA binding"/>
    <property type="evidence" value="ECO:0007669"/>
    <property type="project" value="InterPro"/>
</dbReference>
<evidence type="ECO:0000259" key="2">
    <source>
        <dbReference type="PROSITE" id="PS51997"/>
    </source>
</evidence>
<feature type="region of interest" description="CC/SHH/C" evidence="1">
    <location>
        <begin position="97"/>
        <end position="125"/>
    </location>
</feature>
<name>A0A2P4QBW9_RHIID</name>
<dbReference type="Proteomes" id="UP000018888">
    <property type="component" value="Unassembled WGS sequence"/>
</dbReference>
<comment type="caution">
    <text evidence="1">Lacks conserved residue(s) required for the propagation of feature annotation.</text>
</comment>
<dbReference type="Pfam" id="PF09416">
    <property type="entry name" value="UPF1_Zn_bind"/>
    <property type="match status" value="1"/>
</dbReference>
<dbReference type="CDD" id="cd21400">
    <property type="entry name" value="ZBD_UPF1-like"/>
    <property type="match status" value="1"/>
</dbReference>
<keyword evidence="3" id="KW-0067">ATP-binding</keyword>
<dbReference type="GO" id="GO:0000184">
    <property type="term" value="P:nuclear-transcribed mRNA catabolic process, nonsense-mediated decay"/>
    <property type="evidence" value="ECO:0007669"/>
    <property type="project" value="InterPro"/>
</dbReference>
<keyword evidence="3" id="KW-0547">Nucleotide-binding</keyword>
<feature type="region of interest" description="C3H" evidence="1">
    <location>
        <begin position="83"/>
        <end position="115"/>
    </location>
</feature>
<evidence type="ECO:0000313" key="3">
    <source>
        <dbReference type="EMBL" id="POG75121.1"/>
    </source>
</evidence>